<dbReference type="GeneID" id="64820153"/>
<feature type="domain" description="CBS" evidence="3">
    <location>
        <begin position="262"/>
        <end position="312"/>
    </location>
</feature>
<dbReference type="KEGG" id="meme:HYG87_05270"/>
<dbReference type="CDD" id="cd17779">
    <property type="entry name" value="CBS_archAMPK_gamma-repeat1"/>
    <property type="match status" value="1"/>
</dbReference>
<feature type="domain" description="CBS" evidence="3">
    <location>
        <begin position="35"/>
        <end position="92"/>
    </location>
</feature>
<dbReference type="SUPFAM" id="SSF54631">
    <property type="entry name" value="CBS-domain pair"/>
    <property type="match status" value="3"/>
</dbReference>
<dbReference type="Gene3D" id="3.10.580.10">
    <property type="entry name" value="CBS-domain"/>
    <property type="match status" value="2"/>
</dbReference>
<evidence type="ECO:0000313" key="5">
    <source>
        <dbReference type="Proteomes" id="UP000681041"/>
    </source>
</evidence>
<dbReference type="SMART" id="SM00116">
    <property type="entry name" value="CBS"/>
    <property type="match status" value="4"/>
</dbReference>
<dbReference type="Pfam" id="PF00571">
    <property type="entry name" value="CBS"/>
    <property type="match status" value="4"/>
</dbReference>
<feature type="domain" description="CBS" evidence="3">
    <location>
        <begin position="115"/>
        <end position="172"/>
    </location>
</feature>
<evidence type="ECO:0000313" key="4">
    <source>
        <dbReference type="EMBL" id="QUH23220.1"/>
    </source>
</evidence>
<keyword evidence="1 2" id="KW-0129">CBS domain</keyword>
<dbReference type="PANTHER" id="PTHR43080">
    <property type="entry name" value="CBS DOMAIN-CONTAINING PROTEIN CBSX3, MITOCHONDRIAL"/>
    <property type="match status" value="1"/>
</dbReference>
<keyword evidence="5" id="KW-1185">Reference proteome</keyword>
<sequence>MRRKDTINRVKSMDRGPVEFESRASQHEGDIMSIAKKDVVTIPQTATIKEAAEIMVANKFRRLPITDPGTGKLLGIVTSMDILNFLGGGDKFKIVEEKYEDNFLAAINESVKKIMTRDVYHLSNKDSISEAVSKMTEFGVGGLPVINSDENIVGMVSERDFALLMAGVLTDELVEDYMSTPVISTTPGTPIESASKIMVRNRLRRIPIVGEDRKTPHPEHEKLVGLITSTDILEFLGESKAFNNMVSNSAEEILNTKITEIMENEVITTTPQNNLGEVCEIMEKKGIGGLPVVKNNELVGIITEKDILNAIK</sequence>
<dbReference type="OrthoDB" id="43333at2157"/>
<dbReference type="InterPro" id="IPR051257">
    <property type="entry name" value="Diverse_CBS-Domain"/>
</dbReference>
<dbReference type="RefSeq" id="WP_211532176.1">
    <property type="nucleotide sequence ID" value="NZ_CP058560.1"/>
</dbReference>
<dbReference type="InterPro" id="IPR046342">
    <property type="entry name" value="CBS_dom_sf"/>
</dbReference>
<dbReference type="InterPro" id="IPR000644">
    <property type="entry name" value="CBS_dom"/>
</dbReference>
<name>A0A8T8K8J8_9EURY</name>
<protein>
    <submittedName>
        <fullName evidence="4">CBS domain-containing protein</fullName>
    </submittedName>
</protein>
<reference evidence="4" key="1">
    <citation type="submission" date="2020-07" db="EMBL/GenBank/DDBJ databases">
        <title>Methanobacterium. sp. MethCan genome.</title>
        <authorList>
            <person name="Postec A."/>
            <person name="Quemeneur M."/>
        </authorList>
    </citation>
    <scope>NUCLEOTIDE SEQUENCE</scope>
    <source>
        <strain evidence="4">MethCAN</strain>
    </source>
</reference>
<dbReference type="PANTHER" id="PTHR43080:SF2">
    <property type="entry name" value="CBS DOMAIN-CONTAINING PROTEIN"/>
    <property type="match status" value="1"/>
</dbReference>
<organism evidence="4 5">
    <name type="scientific">Methanobacterium alkalithermotolerans</name>
    <dbReference type="NCBI Taxonomy" id="2731220"/>
    <lineage>
        <taxon>Archaea</taxon>
        <taxon>Methanobacteriati</taxon>
        <taxon>Methanobacteriota</taxon>
        <taxon>Methanomada group</taxon>
        <taxon>Methanobacteria</taxon>
        <taxon>Methanobacteriales</taxon>
        <taxon>Methanobacteriaceae</taxon>
        <taxon>Methanobacterium</taxon>
    </lineage>
</organism>
<evidence type="ECO:0000256" key="1">
    <source>
        <dbReference type="ARBA" id="ARBA00023122"/>
    </source>
</evidence>
<dbReference type="CDD" id="cd04631">
    <property type="entry name" value="CBS_archAMPK_gamma-repeat2"/>
    <property type="match status" value="1"/>
</dbReference>
<dbReference type="EMBL" id="CP058560">
    <property type="protein sequence ID" value="QUH23220.1"/>
    <property type="molecule type" value="Genomic_DNA"/>
</dbReference>
<dbReference type="Proteomes" id="UP000681041">
    <property type="component" value="Chromosome"/>
</dbReference>
<feature type="domain" description="CBS" evidence="3">
    <location>
        <begin position="178"/>
        <end position="242"/>
    </location>
</feature>
<evidence type="ECO:0000256" key="2">
    <source>
        <dbReference type="PROSITE-ProRule" id="PRU00703"/>
    </source>
</evidence>
<accession>A0A8T8K8J8</accession>
<evidence type="ECO:0000259" key="3">
    <source>
        <dbReference type="PROSITE" id="PS51371"/>
    </source>
</evidence>
<proteinExistence type="predicted"/>
<dbReference type="AlphaFoldDB" id="A0A8T8K8J8"/>
<dbReference type="PROSITE" id="PS51371">
    <property type="entry name" value="CBS"/>
    <property type="match status" value="4"/>
</dbReference>
<gene>
    <name evidence="4" type="ORF">HYG87_05270</name>
</gene>